<accession>A0A0H3D796</accession>
<sequence length="250" mass="27434">MTGPRDRSVTLEPSARLASTLVTVTGELDLSGYGFLRDGLLKVAADGPPGLIADVDGLRISELSPAAVFPLVARRIGNWPGIPFSLITRRPDHLDTFHRSGIDRFVAVHTDVEAAERQQTIPIRRWALRGFPRTDNATKLARAFLREIMASWDVPKLVYDGTLIVGELVGNALQHTTSAPEVRLDLRRDLLTISVADDSPRPATLLERTDLRDPGLGLRIIAQTAQAWGSSRRWSGGKVVWATLTSDHHT</sequence>
<dbReference type="Gene3D" id="3.30.750.24">
    <property type="entry name" value="STAS domain"/>
    <property type="match status" value="1"/>
</dbReference>
<name>A0A0H3D796_AMYMU</name>
<dbReference type="GO" id="GO:0004674">
    <property type="term" value="F:protein serine/threonine kinase activity"/>
    <property type="evidence" value="ECO:0007669"/>
    <property type="project" value="UniProtKB-KW"/>
</dbReference>
<evidence type="ECO:0000256" key="1">
    <source>
        <dbReference type="ARBA" id="ARBA00022527"/>
    </source>
</evidence>
<dbReference type="PANTHER" id="PTHR35526">
    <property type="entry name" value="ANTI-SIGMA-F FACTOR RSBW-RELATED"/>
    <property type="match status" value="1"/>
</dbReference>
<protein>
    <recommendedName>
        <fullName evidence="2">Histidine kinase/HSP90-like ATPase domain-containing protein</fullName>
    </recommendedName>
</protein>
<dbReference type="CDD" id="cd16936">
    <property type="entry name" value="HATPase_RsbW-like"/>
    <property type="match status" value="1"/>
</dbReference>
<keyword evidence="1" id="KW-0418">Kinase</keyword>
<dbReference type="SUPFAM" id="SSF55874">
    <property type="entry name" value="ATPase domain of HSP90 chaperone/DNA topoisomerase II/histidine kinase"/>
    <property type="match status" value="1"/>
</dbReference>
<dbReference type="PANTHER" id="PTHR35526:SF3">
    <property type="entry name" value="ANTI-SIGMA-F FACTOR RSBW"/>
    <property type="match status" value="1"/>
</dbReference>
<dbReference type="InterPro" id="IPR036890">
    <property type="entry name" value="HATPase_C_sf"/>
</dbReference>
<dbReference type="AlphaFoldDB" id="A0A0H3D796"/>
<feature type="domain" description="Histidine kinase/HSP90-like ATPase" evidence="2">
    <location>
        <begin position="132"/>
        <end position="243"/>
    </location>
</feature>
<dbReference type="OrthoDB" id="4327509at2"/>
<dbReference type="SUPFAM" id="SSF52091">
    <property type="entry name" value="SpoIIaa-like"/>
    <property type="match status" value="1"/>
</dbReference>
<dbReference type="Pfam" id="PF13581">
    <property type="entry name" value="HATPase_c_2"/>
    <property type="match status" value="1"/>
</dbReference>
<dbReference type="Proteomes" id="UP000000328">
    <property type="component" value="Chromosome"/>
</dbReference>
<dbReference type="GeneID" id="92871342"/>
<dbReference type="KEGG" id="amd:AMED_3589"/>
<dbReference type="Gene3D" id="3.30.565.10">
    <property type="entry name" value="Histidine kinase-like ATPase, C-terminal domain"/>
    <property type="match status" value="1"/>
</dbReference>
<organism evidence="3 4">
    <name type="scientific">Amycolatopsis mediterranei (strain U-32)</name>
    <dbReference type="NCBI Taxonomy" id="749927"/>
    <lineage>
        <taxon>Bacteria</taxon>
        <taxon>Bacillati</taxon>
        <taxon>Actinomycetota</taxon>
        <taxon>Actinomycetes</taxon>
        <taxon>Pseudonocardiales</taxon>
        <taxon>Pseudonocardiaceae</taxon>
        <taxon>Amycolatopsis</taxon>
    </lineage>
</organism>
<evidence type="ECO:0000313" key="3">
    <source>
        <dbReference type="EMBL" id="ADJ45374.1"/>
    </source>
</evidence>
<dbReference type="eggNOG" id="COG1366">
    <property type="taxonomic scope" value="Bacteria"/>
</dbReference>
<reference evidence="3 4" key="1">
    <citation type="journal article" date="2010" name="Cell Res.">
        <title>Complete genome sequence of the rifamycin SV-producing Amycolatopsis mediterranei U32 revealed its genetic characteristics in phylogeny and metabolism.</title>
        <authorList>
            <person name="Zhao W."/>
            <person name="Zhong Y."/>
            <person name="Yuan H."/>
            <person name="Wang J."/>
            <person name="Zheng H."/>
            <person name="Wang Y."/>
            <person name="Cen X."/>
            <person name="Xu F."/>
            <person name="Bai J."/>
            <person name="Han X."/>
            <person name="Lu G."/>
            <person name="Zhu Y."/>
            <person name="Shao Z."/>
            <person name="Yan H."/>
            <person name="Li C."/>
            <person name="Peng N."/>
            <person name="Zhang Z."/>
            <person name="Zhang Y."/>
            <person name="Lin W."/>
            <person name="Fan Y."/>
            <person name="Qin Z."/>
            <person name="Hu Y."/>
            <person name="Zhu B."/>
            <person name="Wang S."/>
            <person name="Ding X."/>
            <person name="Zhao G.P."/>
        </authorList>
    </citation>
    <scope>NUCLEOTIDE SEQUENCE [LARGE SCALE GENOMIC DNA]</scope>
    <source>
        <strain evidence="4">U-32</strain>
    </source>
</reference>
<evidence type="ECO:0000259" key="2">
    <source>
        <dbReference type="Pfam" id="PF13581"/>
    </source>
</evidence>
<dbReference type="HOGENOM" id="CLU_087828_0_0_11"/>
<gene>
    <name evidence="3" type="ordered locus">AMED_3589</name>
</gene>
<dbReference type="RefSeq" id="WP_013225446.1">
    <property type="nucleotide sequence ID" value="NC_014318.1"/>
</dbReference>
<dbReference type="InterPro" id="IPR003594">
    <property type="entry name" value="HATPase_dom"/>
</dbReference>
<keyword evidence="1" id="KW-0723">Serine/threonine-protein kinase</keyword>
<dbReference type="PATRIC" id="fig|749927.5.peg.3708"/>
<dbReference type="InterPro" id="IPR036513">
    <property type="entry name" value="STAS_dom_sf"/>
</dbReference>
<dbReference type="EMBL" id="CP002000">
    <property type="protein sequence ID" value="ADJ45374.1"/>
    <property type="molecule type" value="Genomic_DNA"/>
</dbReference>
<evidence type="ECO:0000313" key="4">
    <source>
        <dbReference type="Proteomes" id="UP000000328"/>
    </source>
</evidence>
<proteinExistence type="predicted"/>
<dbReference type="InterPro" id="IPR050267">
    <property type="entry name" value="Anti-sigma-factor_SerPK"/>
</dbReference>
<keyword evidence="1" id="KW-0808">Transferase</keyword>